<evidence type="ECO:0000256" key="6">
    <source>
        <dbReference type="ARBA" id="ARBA00022989"/>
    </source>
</evidence>
<comment type="caution">
    <text evidence="10">The sequence shown here is derived from an EMBL/GenBank/DDBJ whole genome shotgun (WGS) entry which is preliminary data.</text>
</comment>
<dbReference type="Gene3D" id="3.80.10.10">
    <property type="entry name" value="Ribonuclease Inhibitor"/>
    <property type="match status" value="1"/>
</dbReference>
<accession>A0ABD3E541</accession>
<dbReference type="InterPro" id="IPR001245">
    <property type="entry name" value="Ser-Thr/Tyr_kinase_cat_dom"/>
</dbReference>
<dbReference type="EMBL" id="JAVIJP010000007">
    <property type="protein sequence ID" value="KAL3649244.1"/>
    <property type="molecule type" value="Genomic_DNA"/>
</dbReference>
<reference evidence="11" key="1">
    <citation type="journal article" date="2024" name="IScience">
        <title>Strigolactones Initiate the Formation of Haustorium-like Structures in Castilleja.</title>
        <authorList>
            <person name="Buerger M."/>
            <person name="Peterson D."/>
            <person name="Chory J."/>
        </authorList>
    </citation>
    <scope>NUCLEOTIDE SEQUENCE [LARGE SCALE GENOMIC DNA]</scope>
</reference>
<dbReference type="InterPro" id="IPR000719">
    <property type="entry name" value="Prot_kinase_dom"/>
</dbReference>
<sequence>MIVITTLVWLLSTPSLTHAAQSDIDCLKAVKASLHDPSNYLESWDFNNGSRSFICYFTGIECWHERDNSVINIKLASMGLSGEFPLGVSNCQAMTGLDLSNNNLHGQIPNNISSLFPYITNLDLSSNRFSGNIPASLANCSFLNTLRLDNNQLTGQIPLPIGQLGRMKTFSVSNNQLSGPIPNFSNSTIGADNYANNAGLCGAPLPGCRGPPDPDVRNLAIIGAAAGCPLGFAIGFWLTLRAQSTNNNEKKKLQQKEGPFSNKWARSIKGAKRIKVSIFEKKSLPRMSLNDLMKATNDFSDMNIIRTGRTGTTYKAILQDGTSLMVKRFQDTQIYSEKEFISGMPTLGNCKHRNLVPLLGFCSTKKERFLIYKHMPNGTLHDKLHIINEGDEIMDWPLRLKIATGAAKVLAWLNRTSLVHWNISSKCVFLDSEYEPKILVPADLMMNPVADQDRSGYVGQENATRTPEGDVYSFGVMLLELVTREKPAYIEDSGDLVEWISQLSSMSNLGEAIDGFLVGKGFYSEIFRVLEVACNCVLSGRQERPTMFEVYQLLGDIGQRYEFAIEDEVYDHQIVEVIEHH</sequence>
<dbReference type="PANTHER" id="PTHR48007">
    <property type="entry name" value="LEUCINE-RICH REPEAT RECEPTOR-LIKE PROTEIN KINASE PXC1"/>
    <property type="match status" value="1"/>
</dbReference>
<dbReference type="Pfam" id="PF08263">
    <property type="entry name" value="LRRNT_2"/>
    <property type="match status" value="1"/>
</dbReference>
<keyword evidence="11" id="KW-1185">Reference proteome</keyword>
<dbReference type="SUPFAM" id="SSF52058">
    <property type="entry name" value="L domain-like"/>
    <property type="match status" value="1"/>
</dbReference>
<dbReference type="InterPro" id="IPR001611">
    <property type="entry name" value="Leu-rich_rpt"/>
</dbReference>
<dbReference type="Proteomes" id="UP001632038">
    <property type="component" value="Unassembled WGS sequence"/>
</dbReference>
<feature type="domain" description="Protein kinase" evidence="9">
    <location>
        <begin position="299"/>
        <end position="564"/>
    </location>
</feature>
<dbReference type="InterPro" id="IPR032675">
    <property type="entry name" value="LRR_dom_sf"/>
</dbReference>
<keyword evidence="4 8" id="KW-0732">Signal</keyword>
<name>A0ABD3E541_9LAMI</name>
<dbReference type="Pfam" id="PF07714">
    <property type="entry name" value="PK_Tyr_Ser-Thr"/>
    <property type="match status" value="1"/>
</dbReference>
<dbReference type="InterPro" id="IPR013210">
    <property type="entry name" value="LRR_N_plant-typ"/>
</dbReference>
<keyword evidence="7" id="KW-0472">Membrane</keyword>
<dbReference type="FunFam" id="3.80.10.10:FF:000400">
    <property type="entry name" value="Nuclear pore complex protein NUP107"/>
    <property type="match status" value="1"/>
</dbReference>
<evidence type="ECO:0000256" key="5">
    <source>
        <dbReference type="ARBA" id="ARBA00022737"/>
    </source>
</evidence>
<keyword evidence="6" id="KW-1133">Transmembrane helix</keyword>
<comment type="subcellular location">
    <subcellularLocation>
        <location evidence="1">Membrane</location>
    </subcellularLocation>
</comment>
<proteinExistence type="predicted"/>
<evidence type="ECO:0000259" key="9">
    <source>
        <dbReference type="PROSITE" id="PS50011"/>
    </source>
</evidence>
<evidence type="ECO:0000256" key="2">
    <source>
        <dbReference type="ARBA" id="ARBA00022614"/>
    </source>
</evidence>
<evidence type="ECO:0000256" key="4">
    <source>
        <dbReference type="ARBA" id="ARBA00022729"/>
    </source>
</evidence>
<dbReference type="AlphaFoldDB" id="A0ABD3E541"/>
<evidence type="ECO:0000256" key="8">
    <source>
        <dbReference type="SAM" id="SignalP"/>
    </source>
</evidence>
<dbReference type="GO" id="GO:0016020">
    <property type="term" value="C:membrane"/>
    <property type="evidence" value="ECO:0007669"/>
    <property type="project" value="UniProtKB-SubCell"/>
</dbReference>
<dbReference type="InterPro" id="IPR011009">
    <property type="entry name" value="Kinase-like_dom_sf"/>
</dbReference>
<dbReference type="SUPFAM" id="SSF56112">
    <property type="entry name" value="Protein kinase-like (PK-like)"/>
    <property type="match status" value="1"/>
</dbReference>
<organism evidence="10 11">
    <name type="scientific">Castilleja foliolosa</name>
    <dbReference type="NCBI Taxonomy" id="1961234"/>
    <lineage>
        <taxon>Eukaryota</taxon>
        <taxon>Viridiplantae</taxon>
        <taxon>Streptophyta</taxon>
        <taxon>Embryophyta</taxon>
        <taxon>Tracheophyta</taxon>
        <taxon>Spermatophyta</taxon>
        <taxon>Magnoliopsida</taxon>
        <taxon>eudicotyledons</taxon>
        <taxon>Gunneridae</taxon>
        <taxon>Pentapetalae</taxon>
        <taxon>asterids</taxon>
        <taxon>lamiids</taxon>
        <taxon>Lamiales</taxon>
        <taxon>Orobanchaceae</taxon>
        <taxon>Pedicularideae</taxon>
        <taxon>Castillejinae</taxon>
        <taxon>Castilleja</taxon>
    </lineage>
</organism>
<gene>
    <name evidence="10" type="ORF">CASFOL_005647</name>
</gene>
<keyword evidence="5" id="KW-0677">Repeat</keyword>
<feature type="signal peptide" evidence="8">
    <location>
        <begin position="1"/>
        <end position="19"/>
    </location>
</feature>
<dbReference type="Gene3D" id="3.30.200.20">
    <property type="entry name" value="Phosphorylase Kinase, domain 1"/>
    <property type="match status" value="1"/>
</dbReference>
<dbReference type="PANTHER" id="PTHR48007:SF86">
    <property type="entry name" value="(WILD MALAYSIAN BANANA) HYPOTHETICAL PROTEIN"/>
    <property type="match status" value="1"/>
</dbReference>
<evidence type="ECO:0000313" key="10">
    <source>
        <dbReference type="EMBL" id="KAL3649244.1"/>
    </source>
</evidence>
<evidence type="ECO:0000256" key="1">
    <source>
        <dbReference type="ARBA" id="ARBA00004370"/>
    </source>
</evidence>
<dbReference type="InterPro" id="IPR046959">
    <property type="entry name" value="PRK1-6/SRF4-like"/>
</dbReference>
<keyword evidence="2" id="KW-0433">Leucine-rich repeat</keyword>
<feature type="chain" id="PRO_5044834755" description="Protein kinase domain-containing protein" evidence="8">
    <location>
        <begin position="20"/>
        <end position="581"/>
    </location>
</feature>
<evidence type="ECO:0000256" key="3">
    <source>
        <dbReference type="ARBA" id="ARBA00022692"/>
    </source>
</evidence>
<dbReference type="PROSITE" id="PS50011">
    <property type="entry name" value="PROTEIN_KINASE_DOM"/>
    <property type="match status" value="1"/>
</dbReference>
<dbReference type="Gene3D" id="1.10.510.10">
    <property type="entry name" value="Transferase(Phosphotransferase) domain 1"/>
    <property type="match status" value="1"/>
</dbReference>
<evidence type="ECO:0000313" key="11">
    <source>
        <dbReference type="Proteomes" id="UP001632038"/>
    </source>
</evidence>
<dbReference type="Pfam" id="PF00560">
    <property type="entry name" value="LRR_1"/>
    <property type="match status" value="3"/>
</dbReference>
<protein>
    <recommendedName>
        <fullName evidence="9">Protein kinase domain-containing protein</fullName>
    </recommendedName>
</protein>
<keyword evidence="3" id="KW-0812">Transmembrane</keyword>
<evidence type="ECO:0000256" key="7">
    <source>
        <dbReference type="ARBA" id="ARBA00023136"/>
    </source>
</evidence>